<evidence type="ECO:0000256" key="5">
    <source>
        <dbReference type="ARBA" id="ARBA00023136"/>
    </source>
</evidence>
<keyword evidence="9" id="KW-1185">Reference proteome</keyword>
<dbReference type="PANTHER" id="PTHR35007">
    <property type="entry name" value="INTEGRAL MEMBRANE PROTEIN-RELATED"/>
    <property type="match status" value="1"/>
</dbReference>
<keyword evidence="2" id="KW-1003">Cell membrane</keyword>
<keyword evidence="5 6" id="KW-0472">Membrane</keyword>
<feature type="domain" description="Type II secretion system protein GspF" evidence="7">
    <location>
        <begin position="112"/>
        <end position="233"/>
    </location>
</feature>
<feature type="transmembrane region" description="Helical" evidence="6">
    <location>
        <begin position="213"/>
        <end position="239"/>
    </location>
</feature>
<dbReference type="EMBL" id="SDPU01000010">
    <property type="protein sequence ID" value="RYU14576.1"/>
    <property type="molecule type" value="Genomic_DNA"/>
</dbReference>
<dbReference type="PANTHER" id="PTHR35007:SF3">
    <property type="entry name" value="POSSIBLE CONSERVED ALANINE RICH MEMBRANE PROTEIN"/>
    <property type="match status" value="1"/>
</dbReference>
<accession>A0A4V1Z2J0</accession>
<organism evidence="8 9">
    <name type="scientific">Nocardioides iriomotensis</name>
    <dbReference type="NCBI Taxonomy" id="715784"/>
    <lineage>
        <taxon>Bacteria</taxon>
        <taxon>Bacillati</taxon>
        <taxon>Actinomycetota</taxon>
        <taxon>Actinomycetes</taxon>
        <taxon>Propionibacteriales</taxon>
        <taxon>Nocardioidaceae</taxon>
        <taxon>Nocardioides</taxon>
    </lineage>
</organism>
<evidence type="ECO:0000256" key="3">
    <source>
        <dbReference type="ARBA" id="ARBA00022692"/>
    </source>
</evidence>
<evidence type="ECO:0000256" key="4">
    <source>
        <dbReference type="ARBA" id="ARBA00022989"/>
    </source>
</evidence>
<dbReference type="AlphaFoldDB" id="A0A4V1Z2J0"/>
<gene>
    <name evidence="8" type="ORF">ETU37_03425</name>
</gene>
<dbReference type="OrthoDB" id="3267562at2"/>
<sequence length="248" mass="25148">MTAPPASAVLALVAAVLAASAILLAWPRAATPVAVTARPGSGASPPRPRRPRPALLAGALAGLGVALFLGGPPGVVVGAAVGLAVGTWVSRMEPRAERRRREAIDDALPLAVDLLASCLAVGQAPGAALDEVARVLDPPLRDELEQISARLRLGADPVVVWREVAAHPQLGGWGRTVLRAVDSGASVADAMAAHADDLRLASRSRTEARARAVGVRAALPLGVCLMPAFVLLGVVPLVAGSLSVVTLP</sequence>
<evidence type="ECO:0000256" key="2">
    <source>
        <dbReference type="ARBA" id="ARBA00022475"/>
    </source>
</evidence>
<evidence type="ECO:0000256" key="1">
    <source>
        <dbReference type="ARBA" id="ARBA00004651"/>
    </source>
</evidence>
<dbReference type="Proteomes" id="UP000291189">
    <property type="component" value="Unassembled WGS sequence"/>
</dbReference>
<evidence type="ECO:0000313" key="9">
    <source>
        <dbReference type="Proteomes" id="UP000291189"/>
    </source>
</evidence>
<dbReference type="GO" id="GO:0005886">
    <property type="term" value="C:plasma membrane"/>
    <property type="evidence" value="ECO:0007669"/>
    <property type="project" value="UniProtKB-SubCell"/>
</dbReference>
<keyword evidence="3 6" id="KW-0812">Transmembrane</keyword>
<protein>
    <submittedName>
        <fullName evidence="8">Type II secretion system protein</fullName>
    </submittedName>
</protein>
<comment type="subcellular location">
    <subcellularLocation>
        <location evidence="1">Cell membrane</location>
        <topology evidence="1">Multi-pass membrane protein</topology>
    </subcellularLocation>
</comment>
<feature type="transmembrane region" description="Helical" evidence="6">
    <location>
        <begin position="56"/>
        <end position="89"/>
    </location>
</feature>
<evidence type="ECO:0000259" key="7">
    <source>
        <dbReference type="Pfam" id="PF00482"/>
    </source>
</evidence>
<keyword evidence="4 6" id="KW-1133">Transmembrane helix</keyword>
<dbReference type="RefSeq" id="WP_129985460.1">
    <property type="nucleotide sequence ID" value="NZ_SDPU01000010.1"/>
</dbReference>
<dbReference type="InterPro" id="IPR018076">
    <property type="entry name" value="T2SS_GspF_dom"/>
</dbReference>
<comment type="caution">
    <text evidence="8">The sequence shown here is derived from an EMBL/GenBank/DDBJ whole genome shotgun (WGS) entry which is preliminary data.</text>
</comment>
<name>A0A4V1Z2J0_9ACTN</name>
<dbReference type="Pfam" id="PF00482">
    <property type="entry name" value="T2SSF"/>
    <property type="match status" value="1"/>
</dbReference>
<evidence type="ECO:0000256" key="6">
    <source>
        <dbReference type="SAM" id="Phobius"/>
    </source>
</evidence>
<evidence type="ECO:0000313" key="8">
    <source>
        <dbReference type="EMBL" id="RYU14576.1"/>
    </source>
</evidence>
<proteinExistence type="predicted"/>
<reference evidence="8 9" key="1">
    <citation type="submission" date="2019-01" db="EMBL/GenBank/DDBJ databases">
        <title>Nocardioides guangzhouensis sp. nov., an actinobacterium isolated from soil.</title>
        <authorList>
            <person name="Fu Y."/>
            <person name="Cai Y."/>
            <person name="Lin Z."/>
            <person name="Chen P."/>
        </authorList>
    </citation>
    <scope>NUCLEOTIDE SEQUENCE [LARGE SCALE GENOMIC DNA]</scope>
    <source>
        <strain evidence="8 9">NBRC 105384</strain>
    </source>
</reference>